<comment type="similarity">
    <text evidence="2">Belongs to the TlyA family.</text>
</comment>
<accession>A0A4R6BM84</accession>
<dbReference type="InterPro" id="IPR029063">
    <property type="entry name" value="SAM-dependent_MTases_sf"/>
</dbReference>
<evidence type="ECO:0000256" key="2">
    <source>
        <dbReference type="ARBA" id="ARBA00029460"/>
    </source>
</evidence>
<dbReference type="Proteomes" id="UP000295328">
    <property type="component" value="Unassembled WGS sequence"/>
</dbReference>
<dbReference type="SUPFAM" id="SSF55174">
    <property type="entry name" value="Alpha-L RNA-binding motif"/>
    <property type="match status" value="1"/>
</dbReference>
<dbReference type="PANTHER" id="PTHR32319:SF0">
    <property type="entry name" value="BACTERIAL HEMOLYSIN-LIKE PROTEIN"/>
    <property type="match status" value="1"/>
</dbReference>
<dbReference type="InterPro" id="IPR002877">
    <property type="entry name" value="RNA_MeTrfase_FtsJ_dom"/>
</dbReference>
<dbReference type="PANTHER" id="PTHR32319">
    <property type="entry name" value="BACTERIAL HEMOLYSIN-LIKE PROTEIN"/>
    <property type="match status" value="1"/>
</dbReference>
<keyword evidence="5" id="KW-0489">Methyltransferase</keyword>
<evidence type="ECO:0000256" key="3">
    <source>
        <dbReference type="PROSITE-ProRule" id="PRU00182"/>
    </source>
</evidence>
<keyword evidence="5" id="KW-0808">Transferase</keyword>
<organism evidence="5 6">
    <name type="scientific">Macrococcus hajekii</name>
    <dbReference type="NCBI Taxonomy" id="198482"/>
    <lineage>
        <taxon>Bacteria</taxon>
        <taxon>Bacillati</taxon>
        <taxon>Bacillota</taxon>
        <taxon>Bacilli</taxon>
        <taxon>Bacillales</taxon>
        <taxon>Staphylococcaceae</taxon>
        <taxon>Macrococcus</taxon>
    </lineage>
</organism>
<evidence type="ECO:0000313" key="5">
    <source>
        <dbReference type="EMBL" id="TDM02934.1"/>
    </source>
</evidence>
<comment type="caution">
    <text evidence="5">The sequence shown here is derived from an EMBL/GenBank/DDBJ whole genome shotgun (WGS) entry which is preliminary data.</text>
</comment>
<reference evidence="5 6" key="1">
    <citation type="submission" date="2019-01" db="EMBL/GenBank/DDBJ databases">
        <title>Draft genome sequences of the type strains of six Macrococcus species.</title>
        <authorList>
            <person name="Mazhar S."/>
            <person name="Altermann E."/>
            <person name="Hill C."/>
            <person name="Mcauliffe O."/>
        </authorList>
    </citation>
    <scope>NUCLEOTIDE SEQUENCE [LARGE SCALE GENOMIC DNA]</scope>
    <source>
        <strain evidence="5 6">CCM4809</strain>
    </source>
</reference>
<dbReference type="Pfam" id="PF01728">
    <property type="entry name" value="FtsJ"/>
    <property type="match status" value="1"/>
</dbReference>
<dbReference type="GO" id="GO:0032259">
    <property type="term" value="P:methylation"/>
    <property type="evidence" value="ECO:0007669"/>
    <property type="project" value="UniProtKB-KW"/>
</dbReference>
<keyword evidence="6" id="KW-1185">Reference proteome</keyword>
<dbReference type="InterPro" id="IPR004538">
    <property type="entry name" value="Hemolysin_A/TlyA"/>
</dbReference>
<dbReference type="NCBIfam" id="TIGR00478">
    <property type="entry name" value="tly"/>
    <property type="match status" value="1"/>
</dbReference>
<gene>
    <name evidence="5" type="ORF">ERX37_02275</name>
</gene>
<dbReference type="Gene3D" id="3.40.50.150">
    <property type="entry name" value="Vaccinia Virus protein VP39"/>
    <property type="match status" value="1"/>
</dbReference>
<dbReference type="Gene3D" id="3.10.290.10">
    <property type="entry name" value="RNA-binding S4 domain"/>
    <property type="match status" value="1"/>
</dbReference>
<evidence type="ECO:0000256" key="1">
    <source>
        <dbReference type="ARBA" id="ARBA00022884"/>
    </source>
</evidence>
<dbReference type="InterPro" id="IPR036986">
    <property type="entry name" value="S4_RNA-bd_sf"/>
</dbReference>
<dbReference type="AlphaFoldDB" id="A0A4R6BM84"/>
<dbReference type="EMBL" id="SCWE01000001">
    <property type="protein sequence ID" value="TDM02934.1"/>
    <property type="molecule type" value="Genomic_DNA"/>
</dbReference>
<name>A0A4R6BM84_9STAP</name>
<protein>
    <submittedName>
        <fullName evidence="5">TlyA family RNA methyltransferase</fullName>
    </submittedName>
</protein>
<dbReference type="RefSeq" id="WP_133429022.1">
    <property type="nucleotide sequence ID" value="NZ_BMCC01000002.1"/>
</dbReference>
<dbReference type="GO" id="GO:0008168">
    <property type="term" value="F:methyltransferase activity"/>
    <property type="evidence" value="ECO:0007669"/>
    <property type="project" value="UniProtKB-KW"/>
</dbReference>
<dbReference type="GO" id="GO:0003723">
    <property type="term" value="F:RNA binding"/>
    <property type="evidence" value="ECO:0007669"/>
    <property type="project" value="UniProtKB-KW"/>
</dbReference>
<dbReference type="PIRSF" id="PIRSF005578">
    <property type="entry name" value="TlyA"/>
    <property type="match status" value="1"/>
</dbReference>
<proteinExistence type="inferred from homology"/>
<dbReference type="CDD" id="cd00165">
    <property type="entry name" value="S4"/>
    <property type="match status" value="1"/>
</dbReference>
<dbReference type="SUPFAM" id="SSF53335">
    <property type="entry name" value="S-adenosyl-L-methionine-dependent methyltransferases"/>
    <property type="match status" value="1"/>
</dbReference>
<sequence>MKKQRIDEWLVERDYFDSTDEAKRYIMAGKVLNEHERIHSAAEKINPETVKIRIKGLNKRYVSRGGFKLEKAVETFNLNLADKVHMDIGSSTGGFTDCALQNGVRRSYAIDVGTNQLAYSLRIDSRVTVMEQTNFRYVIPEQFDERPDFATIDVSFISLSLIFPTLHTLLQPEGEVVALIKPQFEAERHEVGSKGVVSDPAVHQHVIHKVIAYAAANQFTARDLTVSPITGANGNVEYLLYLTHQQGDSQVSDEKIEKMIAMKTD</sequence>
<dbReference type="OrthoDB" id="9784736at2"/>
<dbReference type="PROSITE" id="PS50889">
    <property type="entry name" value="S4"/>
    <property type="match status" value="1"/>
</dbReference>
<evidence type="ECO:0000313" key="6">
    <source>
        <dbReference type="Proteomes" id="UP000295328"/>
    </source>
</evidence>
<evidence type="ECO:0000259" key="4">
    <source>
        <dbReference type="Pfam" id="PF01728"/>
    </source>
</evidence>
<dbReference type="InterPro" id="IPR047048">
    <property type="entry name" value="TlyA"/>
</dbReference>
<keyword evidence="1 3" id="KW-0694">RNA-binding</keyword>
<feature type="domain" description="Ribosomal RNA methyltransferase FtsJ" evidence="4">
    <location>
        <begin position="61"/>
        <end position="242"/>
    </location>
</feature>